<dbReference type="InterPro" id="IPR021842">
    <property type="entry name" value="DUF3435"/>
</dbReference>
<dbReference type="Proteomes" id="UP000247810">
    <property type="component" value="Unassembled WGS sequence"/>
</dbReference>
<protein>
    <submittedName>
        <fullName evidence="1">FluG domain protein</fullName>
    </submittedName>
</protein>
<dbReference type="STRING" id="1448320.A0A319DAW8"/>
<name>A0A319DAW8_9EURO</name>
<reference evidence="1 2" key="1">
    <citation type="submission" date="2018-02" db="EMBL/GenBank/DDBJ databases">
        <title>The genomes of Aspergillus section Nigri reveals drivers in fungal speciation.</title>
        <authorList>
            <consortium name="DOE Joint Genome Institute"/>
            <person name="Vesth T.C."/>
            <person name="Nybo J."/>
            <person name="Theobald S."/>
            <person name="Brandl J."/>
            <person name="Frisvad J.C."/>
            <person name="Nielsen K.F."/>
            <person name="Lyhne E.K."/>
            <person name="Kogle M.E."/>
            <person name="Kuo A."/>
            <person name="Riley R."/>
            <person name="Clum A."/>
            <person name="Nolan M."/>
            <person name="Lipzen A."/>
            <person name="Salamov A."/>
            <person name="Henrissat B."/>
            <person name="Wiebenga A."/>
            <person name="De vries R.P."/>
            <person name="Grigoriev I.V."/>
            <person name="Mortensen U.H."/>
            <person name="Andersen M.R."/>
            <person name="Baker S.E."/>
        </authorList>
    </citation>
    <scope>NUCLEOTIDE SEQUENCE [LARGE SCALE GENOMIC DNA]</scope>
    <source>
        <strain evidence="1 2">CBS 707.79</strain>
    </source>
</reference>
<keyword evidence="2" id="KW-1185">Reference proteome</keyword>
<organism evidence="1 2">
    <name type="scientific">Aspergillus ellipticus CBS 707.79</name>
    <dbReference type="NCBI Taxonomy" id="1448320"/>
    <lineage>
        <taxon>Eukaryota</taxon>
        <taxon>Fungi</taxon>
        <taxon>Dikarya</taxon>
        <taxon>Ascomycota</taxon>
        <taxon>Pezizomycotina</taxon>
        <taxon>Eurotiomycetes</taxon>
        <taxon>Eurotiomycetidae</taxon>
        <taxon>Eurotiales</taxon>
        <taxon>Aspergillaceae</taxon>
        <taxon>Aspergillus</taxon>
        <taxon>Aspergillus subgen. Circumdati</taxon>
    </lineage>
</organism>
<dbReference type="AlphaFoldDB" id="A0A319DAW8"/>
<dbReference type="PANTHER" id="PTHR37535">
    <property type="entry name" value="FLUG DOMAIN PROTEIN"/>
    <property type="match status" value="1"/>
</dbReference>
<dbReference type="PANTHER" id="PTHR37535:SF4">
    <property type="entry name" value="FLUG DOMAIN-CONTAINING PROTEIN"/>
    <property type="match status" value="1"/>
</dbReference>
<accession>A0A319DAW8</accession>
<dbReference type="Pfam" id="PF11917">
    <property type="entry name" value="DUF3435"/>
    <property type="match status" value="1"/>
</dbReference>
<dbReference type="OrthoDB" id="4485682at2759"/>
<sequence>MKSGFPIKLGQHLTQLVSVTLTDEYELDKGAKTQPTMNIDDVLFTTYHLLAESRIAFPTFRALFQLNTLRKMMTSTSARPGTLVESSGYLRVNDALKWKDIELFMVKHPDEEGSQVLLMRVTHRLNKGVRNQGVAPVFTYTERNDNLGLCVIQDILMYAFLDEAFDSPYITRPRDIWKLTTVPDHRHSTPIHFKRSMYETPIFRRATRGQNGVYSTDPTLAAPYSQFREYEKEASISAGFKDRGSLYKYRKGAAANLRHLDEHSRNIIMGHRKGGTFANYVSVRDDTQSVFMETPTRDSLLKLASNASLTRDASVPHHLSSTQKAAIEKDREIFELKRDCEKIRDDLIAQHHGLKKAKEAGDKRHSEFQRLQARVRAKQKQLQKRARNRVREEFFGSVGNQIIEYNYNGNPLSFTPNTEHIQPERTALAQLEFKNRDADTVDDEELIADCIQSLELRLDLHKIQIPKSLS</sequence>
<evidence type="ECO:0000313" key="1">
    <source>
        <dbReference type="EMBL" id="PYH94545.1"/>
    </source>
</evidence>
<dbReference type="VEuPathDB" id="FungiDB:BO71DRAFT_325186"/>
<gene>
    <name evidence="1" type="ORF">BO71DRAFT_325186</name>
</gene>
<evidence type="ECO:0000313" key="2">
    <source>
        <dbReference type="Proteomes" id="UP000247810"/>
    </source>
</evidence>
<proteinExistence type="predicted"/>
<dbReference type="EMBL" id="KZ825869">
    <property type="protein sequence ID" value="PYH94545.1"/>
    <property type="molecule type" value="Genomic_DNA"/>
</dbReference>